<comment type="caution">
    <text evidence="2">The sequence shown here is derived from an EMBL/GenBank/DDBJ whole genome shotgun (WGS) entry which is preliminary data.</text>
</comment>
<evidence type="ECO:0000259" key="1">
    <source>
        <dbReference type="Pfam" id="PF13625"/>
    </source>
</evidence>
<evidence type="ECO:0000313" key="3">
    <source>
        <dbReference type="Proteomes" id="UP000247459"/>
    </source>
</evidence>
<organism evidence="2 3">
    <name type="scientific">Paenibacillus illinoisensis</name>
    <dbReference type="NCBI Taxonomy" id="59845"/>
    <lineage>
        <taxon>Bacteria</taxon>
        <taxon>Bacillati</taxon>
        <taxon>Bacillota</taxon>
        <taxon>Bacilli</taxon>
        <taxon>Bacillales</taxon>
        <taxon>Paenibacillaceae</taxon>
        <taxon>Paenibacillus</taxon>
    </lineage>
</organism>
<proteinExistence type="predicted"/>
<name>A0A2W0C8W6_9BACL</name>
<dbReference type="RefSeq" id="WP_110759243.1">
    <property type="nucleotide sequence ID" value="NZ_PRLG01000019.1"/>
</dbReference>
<protein>
    <recommendedName>
        <fullName evidence="1">Helicase XPB/Ssl2 N-terminal domain-containing protein</fullName>
    </recommendedName>
</protein>
<sequence>MHGHEAVDIDEIMKLSATEHSVLGALFHKHACQPFSVMMTTAESAEEGLSGAEARLGFMRLRQKGWIEAVRKTWGENLYYIPLRYIPALTVAYANRVGKHSFLIHEQDQKESGTQMVSGGQIHVIREARADIAAEIIHILAWIARDGLTLTNKGTIHKRMLQRFIALTHLCPDDFAALNLDYEHPDIYPVHVAIMLDMLLALGLLHKDQEKIRVHDETLGHWLEQPWSCMHREIFKVCMERYGVNSPAEQHFRYRLVLLGKGQETWFNISDLIPHFKGGGSNTGLPEYVQSWLNALAGWGYGESGVNASGDLFFRWLVEPEELLSFKVQQELDSAKNVFFVQPDFEIMVPAEVVPQVRWKIENCAELLSCDRMSIYRVTKEQIVNASHRGFTSDNVVEFLRRYAATGVPEHVYHAIQQWGNEWERLKAQRGGNAEKIQSIQPTDFLCSKGSREDKSTEIYKHEPRVGLSGLRESFYVHGREGLIQKEPDKASSYTHRQPIAEQSDDLPEFGSIPDMWHNDWRRYHISTTRQITAKAIEWQTKLGLRKEQSEVYIIPDQIQGQDDWTLTGWIVPGADERAIERCTISPMDWDKIRLIVPELI</sequence>
<evidence type="ECO:0000313" key="2">
    <source>
        <dbReference type="EMBL" id="PYY29030.1"/>
    </source>
</evidence>
<reference evidence="2 3" key="1">
    <citation type="submission" date="2018-01" db="EMBL/GenBank/DDBJ databases">
        <title>Genome sequence of the PGP bacterium Paenibacillus illinoisensis E3.</title>
        <authorList>
            <person name="Rolli E."/>
            <person name="Marasco R."/>
            <person name="Bessem C."/>
            <person name="Michoud G."/>
            <person name="Gaiarsa S."/>
            <person name="Borin S."/>
            <person name="Daffonchio D."/>
        </authorList>
    </citation>
    <scope>NUCLEOTIDE SEQUENCE [LARGE SCALE GENOMIC DNA]</scope>
    <source>
        <strain evidence="2 3">E3</strain>
    </source>
</reference>
<dbReference type="OrthoDB" id="2987331at2"/>
<dbReference type="EMBL" id="PRLG01000019">
    <property type="protein sequence ID" value="PYY29030.1"/>
    <property type="molecule type" value="Genomic_DNA"/>
</dbReference>
<dbReference type="Proteomes" id="UP000247459">
    <property type="component" value="Unassembled WGS sequence"/>
</dbReference>
<gene>
    <name evidence="2" type="ORF">PIL02S_03002</name>
</gene>
<dbReference type="Pfam" id="PF13625">
    <property type="entry name" value="Helicase_C_3"/>
    <property type="match status" value="1"/>
</dbReference>
<dbReference type="AlphaFoldDB" id="A0A2W0C8W6"/>
<accession>A0A2W0C8W6</accession>
<feature type="domain" description="Helicase XPB/Ssl2 N-terminal" evidence="1">
    <location>
        <begin position="340"/>
        <end position="437"/>
    </location>
</feature>
<dbReference type="InterPro" id="IPR032830">
    <property type="entry name" value="XPB/Ssl2_N"/>
</dbReference>